<feature type="domain" description="Translation elongation factor EFTs/EF1B dimerisation" evidence="7">
    <location>
        <begin position="71"/>
        <end position="286"/>
    </location>
</feature>
<dbReference type="Pfam" id="PF00889">
    <property type="entry name" value="EF_TS"/>
    <property type="match status" value="1"/>
</dbReference>
<dbReference type="Gene3D" id="3.30.479.20">
    <property type="entry name" value="Elongation factor Ts, dimerisation domain"/>
    <property type="match status" value="2"/>
</dbReference>
<dbReference type="PROSITE" id="PS01126">
    <property type="entry name" value="EF_TS_1"/>
    <property type="match status" value="1"/>
</dbReference>
<reference evidence="9" key="1">
    <citation type="submission" date="2017-04" db="EMBL/GenBank/DDBJ databases">
        <authorList>
            <person name="Song Y."/>
            <person name="Cho B.-K."/>
        </authorList>
    </citation>
    <scope>NUCLEOTIDE SEQUENCE [LARGE SCALE GENOMIC DNA]</scope>
    <source>
        <strain evidence="9">SL1</strain>
    </source>
</reference>
<dbReference type="GO" id="GO:0003746">
    <property type="term" value="F:translation elongation factor activity"/>
    <property type="evidence" value="ECO:0007669"/>
    <property type="project" value="UniProtKB-UniRule"/>
</dbReference>
<evidence type="ECO:0000256" key="2">
    <source>
        <dbReference type="ARBA" id="ARBA00016956"/>
    </source>
</evidence>
<dbReference type="Gene3D" id="1.10.8.10">
    <property type="entry name" value="DNA helicase RuvA subunit, C-terminal domain"/>
    <property type="match status" value="1"/>
</dbReference>
<evidence type="ECO:0000256" key="6">
    <source>
        <dbReference type="HAMAP-Rule" id="MF_00050"/>
    </source>
</evidence>
<keyword evidence="3 6" id="KW-0251">Elongation factor</keyword>
<dbReference type="GO" id="GO:0005737">
    <property type="term" value="C:cytoplasm"/>
    <property type="evidence" value="ECO:0007669"/>
    <property type="project" value="UniProtKB-SubCell"/>
</dbReference>
<dbReference type="InterPro" id="IPR036402">
    <property type="entry name" value="EF-Ts_dimer_sf"/>
</dbReference>
<dbReference type="SUPFAM" id="SSF46934">
    <property type="entry name" value="UBA-like"/>
    <property type="match status" value="1"/>
</dbReference>
<dbReference type="Proteomes" id="UP000244910">
    <property type="component" value="Chromosome"/>
</dbReference>
<dbReference type="InterPro" id="IPR001816">
    <property type="entry name" value="Transl_elong_EFTs/EF1B"/>
</dbReference>
<dbReference type="PANTHER" id="PTHR11741:SF0">
    <property type="entry name" value="ELONGATION FACTOR TS, MITOCHONDRIAL"/>
    <property type="match status" value="1"/>
</dbReference>
<gene>
    <name evidence="6" type="primary">tsf</name>
    <name evidence="8" type="ORF">B9W14_05595</name>
</gene>
<dbReference type="InterPro" id="IPR014039">
    <property type="entry name" value="Transl_elong_EFTs/EF1B_dimer"/>
</dbReference>
<comment type="similarity">
    <text evidence="1 6">Belongs to the EF-Ts family.</text>
</comment>
<dbReference type="RefSeq" id="WP_032077653.1">
    <property type="nucleotide sequence ID" value="NZ_CP020953.1"/>
</dbReference>
<dbReference type="EMBL" id="CP020953">
    <property type="protein sequence ID" value="AWI03990.1"/>
    <property type="molecule type" value="Genomic_DNA"/>
</dbReference>
<dbReference type="CDD" id="cd14275">
    <property type="entry name" value="UBA_EF-Ts"/>
    <property type="match status" value="1"/>
</dbReference>
<dbReference type="OrthoDB" id="9808348at2"/>
<keyword evidence="6" id="KW-0963">Cytoplasm</keyword>
<keyword evidence="4 6" id="KW-0648">Protein biosynthesis</keyword>
<dbReference type="Gene3D" id="1.10.286.20">
    <property type="match status" value="1"/>
</dbReference>
<evidence type="ECO:0000256" key="3">
    <source>
        <dbReference type="ARBA" id="ARBA00022768"/>
    </source>
</evidence>
<evidence type="ECO:0000256" key="5">
    <source>
        <dbReference type="ARBA" id="ARBA00025453"/>
    </source>
</evidence>
<keyword evidence="9" id="KW-1185">Reference proteome</keyword>
<dbReference type="KEGG" id="cdrk:B9W14_05595"/>
<evidence type="ECO:0000313" key="8">
    <source>
        <dbReference type="EMBL" id="AWI03990.1"/>
    </source>
</evidence>
<comment type="subcellular location">
    <subcellularLocation>
        <location evidence="6">Cytoplasm</location>
    </subcellularLocation>
</comment>
<dbReference type="PANTHER" id="PTHR11741">
    <property type="entry name" value="ELONGATION FACTOR TS"/>
    <property type="match status" value="1"/>
</dbReference>
<dbReference type="HAMAP" id="MF_00050">
    <property type="entry name" value="EF_Ts"/>
    <property type="match status" value="1"/>
</dbReference>
<organism evidence="8 9">
    <name type="scientific">Clostridium drakei</name>
    <dbReference type="NCBI Taxonomy" id="332101"/>
    <lineage>
        <taxon>Bacteria</taxon>
        <taxon>Bacillati</taxon>
        <taxon>Bacillota</taxon>
        <taxon>Clostridia</taxon>
        <taxon>Eubacteriales</taxon>
        <taxon>Clostridiaceae</taxon>
        <taxon>Clostridium</taxon>
    </lineage>
</organism>
<evidence type="ECO:0000256" key="1">
    <source>
        <dbReference type="ARBA" id="ARBA00005532"/>
    </source>
</evidence>
<dbReference type="FunFam" id="1.10.286.20:FF:000001">
    <property type="entry name" value="Elongation factor Ts"/>
    <property type="match status" value="1"/>
</dbReference>
<accession>A0A2U8DMQ1</accession>
<dbReference type="AlphaFoldDB" id="A0A2U8DMQ1"/>
<dbReference type="NCBIfam" id="TIGR00116">
    <property type="entry name" value="tsf"/>
    <property type="match status" value="1"/>
</dbReference>
<dbReference type="InterPro" id="IPR009060">
    <property type="entry name" value="UBA-like_sf"/>
</dbReference>
<dbReference type="SUPFAM" id="SSF54713">
    <property type="entry name" value="Elongation factor Ts (EF-Ts), dimerisation domain"/>
    <property type="match status" value="2"/>
</dbReference>
<protein>
    <recommendedName>
        <fullName evidence="2 6">Elongation factor Ts</fullName>
        <shortName evidence="6">EF-Ts</shortName>
    </recommendedName>
</protein>
<feature type="region of interest" description="Involved in Mg(2+) ion dislocation from EF-Tu" evidence="6">
    <location>
        <begin position="80"/>
        <end position="83"/>
    </location>
</feature>
<name>A0A2U8DMQ1_9CLOT</name>
<evidence type="ECO:0000259" key="7">
    <source>
        <dbReference type="Pfam" id="PF00889"/>
    </source>
</evidence>
<proteinExistence type="inferred from homology"/>
<dbReference type="InterPro" id="IPR018101">
    <property type="entry name" value="Transl_elong_Ts_CS"/>
</dbReference>
<evidence type="ECO:0000256" key="4">
    <source>
        <dbReference type="ARBA" id="ARBA00022917"/>
    </source>
</evidence>
<dbReference type="FunFam" id="1.10.8.10:FF:000001">
    <property type="entry name" value="Elongation factor Ts"/>
    <property type="match status" value="1"/>
</dbReference>
<sequence length="306" mass="33895">MITAQMVKELRERTGAGMMDCKKALNESNGDTEKAVEILREKGLAAAAKKSGRIAAEGLVKTFISEDGKVASIVEVNCETDFVSVNDAFVEFADNVAKQAANTNADTIESFLEEKYIANGEKTVQGAVTDLIAKLGENMAVRRFQKLSVENGAIESYIHGGGRIGVLVKLECEKDNEVLKEIAKDVAMQVAATNPLFLNKDSVDNESLEKEKEIYRVQALNEGKPEKIVEKMVMGRIQKYYKENCLVEQVWVKDSELTIQKYLQAKSKEVGAPITIASFVRFEKGEGIEKKEENFAEEVQKQIQGK</sequence>
<comment type="function">
    <text evidence="5 6">Associates with the EF-Tu.GDP complex and induces the exchange of GDP to GTP. It remains bound to the aminoacyl-tRNA.EF-Tu.GTP complex up to the GTP hydrolysis stage on the ribosome.</text>
</comment>
<evidence type="ECO:0000313" key="9">
    <source>
        <dbReference type="Proteomes" id="UP000244910"/>
    </source>
</evidence>